<organism evidence="1 2">
    <name type="scientific">Symbiodinium necroappetens</name>
    <dbReference type="NCBI Taxonomy" id="1628268"/>
    <lineage>
        <taxon>Eukaryota</taxon>
        <taxon>Sar</taxon>
        <taxon>Alveolata</taxon>
        <taxon>Dinophyceae</taxon>
        <taxon>Suessiales</taxon>
        <taxon>Symbiodiniaceae</taxon>
        <taxon>Symbiodinium</taxon>
    </lineage>
</organism>
<comment type="caution">
    <text evidence="1">The sequence shown here is derived from an EMBL/GenBank/DDBJ whole genome shotgun (WGS) entry which is preliminary data.</text>
</comment>
<gene>
    <name evidence="1" type="ORF">SNEC2469_LOCUS22411</name>
</gene>
<dbReference type="AlphaFoldDB" id="A0A812Y9A0"/>
<evidence type="ECO:0000313" key="2">
    <source>
        <dbReference type="Proteomes" id="UP000601435"/>
    </source>
</evidence>
<dbReference type="Proteomes" id="UP000601435">
    <property type="component" value="Unassembled WGS sequence"/>
</dbReference>
<name>A0A812Y9A0_9DINO</name>
<evidence type="ECO:0000313" key="1">
    <source>
        <dbReference type="EMBL" id="CAE7767888.1"/>
    </source>
</evidence>
<dbReference type="EMBL" id="CAJNJA010040636">
    <property type="protein sequence ID" value="CAE7767888.1"/>
    <property type="molecule type" value="Genomic_DNA"/>
</dbReference>
<proteinExistence type="predicted"/>
<reference evidence="1" key="1">
    <citation type="submission" date="2021-02" db="EMBL/GenBank/DDBJ databases">
        <authorList>
            <person name="Dougan E. K."/>
            <person name="Rhodes N."/>
            <person name="Thang M."/>
            <person name="Chan C."/>
        </authorList>
    </citation>
    <scope>NUCLEOTIDE SEQUENCE</scope>
</reference>
<keyword evidence="2" id="KW-1185">Reference proteome</keyword>
<dbReference type="OrthoDB" id="10281287at2759"/>
<protein>
    <submittedName>
        <fullName evidence="1">Uncharacterized protein</fullName>
    </submittedName>
</protein>
<accession>A0A812Y9A0</accession>
<sequence length="168" mass="18730">MGREKVRKKPAKKHRRGTLDMKRRAVSARLRRASGESVPKSHRWMLDFQGAGLKKILQASEKLASMKEKGLEAVSARVLSTGLEPHERHVQLLGAPESLADKPELLLYSQMCDWMALVQAAKAQVSRFFTELEARDFFVPVETDTDSDDENCWAPVLLGPAADLGSTD</sequence>